<evidence type="ECO:0000313" key="1">
    <source>
        <dbReference type="EMBL" id="DAD82935.1"/>
    </source>
</evidence>
<protein>
    <submittedName>
        <fullName evidence="1">Uncharacterized protein</fullName>
    </submittedName>
</protein>
<name>A0A8S5MLK4_9CAUD</name>
<accession>A0A8S5MLK4</accession>
<reference evidence="1" key="1">
    <citation type="journal article" date="2021" name="Proc. Natl. Acad. Sci. U.S.A.">
        <title>A Catalog of Tens of Thousands of Viruses from Human Metagenomes Reveals Hidden Associations with Chronic Diseases.</title>
        <authorList>
            <person name="Tisza M.J."/>
            <person name="Buck C.B."/>
        </authorList>
    </citation>
    <scope>NUCLEOTIDE SEQUENCE</scope>
    <source>
        <strain evidence="1">CtXZx16</strain>
    </source>
</reference>
<dbReference type="EMBL" id="BK014925">
    <property type="protein sequence ID" value="DAD82935.1"/>
    <property type="molecule type" value="Genomic_DNA"/>
</dbReference>
<proteinExistence type="predicted"/>
<organism evidence="1">
    <name type="scientific">Siphoviridae sp. ctXZx16</name>
    <dbReference type="NCBI Taxonomy" id="2826371"/>
    <lineage>
        <taxon>Viruses</taxon>
        <taxon>Duplodnaviria</taxon>
        <taxon>Heunggongvirae</taxon>
        <taxon>Uroviricota</taxon>
        <taxon>Caudoviricetes</taxon>
    </lineage>
</organism>
<sequence length="36" mass="4540">MYSQAKSLYFIHLYILFYFTKRAKICYNLPTEQCWR</sequence>